<dbReference type="InterPro" id="IPR001387">
    <property type="entry name" value="Cro/C1-type_HTH"/>
</dbReference>
<dbReference type="RefSeq" id="WP_008979742.1">
    <property type="nucleotide sequence ID" value="NZ_DBGDHU010000028.1"/>
</dbReference>
<dbReference type="AlphaFoldDB" id="A0A4R3TDW9"/>
<dbReference type="PANTHER" id="PTHR46558">
    <property type="entry name" value="TRACRIPTIONAL REGULATORY PROTEIN-RELATED-RELATED"/>
    <property type="match status" value="1"/>
</dbReference>
<feature type="domain" description="HTH cro/C1-type" evidence="2">
    <location>
        <begin position="6"/>
        <end position="60"/>
    </location>
</feature>
<comment type="caution">
    <text evidence="3">The sequence shown here is derived from an EMBL/GenBank/DDBJ whole genome shotgun (WGS) entry which is preliminary data.</text>
</comment>
<protein>
    <submittedName>
        <fullName evidence="3">Putative transcriptional regulator</fullName>
    </submittedName>
</protein>
<keyword evidence="4" id="KW-1185">Reference proteome</keyword>
<dbReference type="SMART" id="SM00530">
    <property type="entry name" value="HTH_XRE"/>
    <property type="match status" value="1"/>
</dbReference>
<dbReference type="GO" id="GO:0003677">
    <property type="term" value="F:DNA binding"/>
    <property type="evidence" value="ECO:0007669"/>
    <property type="project" value="UniProtKB-KW"/>
</dbReference>
<name>A0A4R3TDW9_9FIRM</name>
<proteinExistence type="predicted"/>
<dbReference type="Pfam" id="PF01381">
    <property type="entry name" value="HTH_3"/>
    <property type="match status" value="1"/>
</dbReference>
<sequence length="72" mass="8454">MKNLKIKMARMELDMSQEELAKKVGATRQTIGLIEAGRYNPSIKLCINICIALHKHLDDLFWDESYDKEEWE</sequence>
<accession>A0A4R3TDW9</accession>
<dbReference type="PANTHER" id="PTHR46558:SF3">
    <property type="entry name" value="TRANSCRIPTIONAL REGULATOR"/>
    <property type="match status" value="1"/>
</dbReference>
<dbReference type="CDD" id="cd00093">
    <property type="entry name" value="HTH_XRE"/>
    <property type="match status" value="1"/>
</dbReference>
<evidence type="ECO:0000256" key="1">
    <source>
        <dbReference type="ARBA" id="ARBA00023125"/>
    </source>
</evidence>
<dbReference type="PROSITE" id="PS50943">
    <property type="entry name" value="HTH_CROC1"/>
    <property type="match status" value="1"/>
</dbReference>
<dbReference type="Proteomes" id="UP000295773">
    <property type="component" value="Unassembled WGS sequence"/>
</dbReference>
<evidence type="ECO:0000313" key="4">
    <source>
        <dbReference type="Proteomes" id="UP000295773"/>
    </source>
</evidence>
<organism evidence="3 4">
    <name type="scientific">Longicatena caecimuris</name>
    <dbReference type="NCBI Taxonomy" id="1796635"/>
    <lineage>
        <taxon>Bacteria</taxon>
        <taxon>Bacillati</taxon>
        <taxon>Bacillota</taxon>
        <taxon>Erysipelotrichia</taxon>
        <taxon>Erysipelotrichales</taxon>
        <taxon>Erysipelotrichaceae</taxon>
        <taxon>Longicatena</taxon>
    </lineage>
</organism>
<evidence type="ECO:0000259" key="2">
    <source>
        <dbReference type="PROSITE" id="PS50943"/>
    </source>
</evidence>
<evidence type="ECO:0000313" key="3">
    <source>
        <dbReference type="EMBL" id="TCU60183.1"/>
    </source>
</evidence>
<keyword evidence="1" id="KW-0238">DNA-binding</keyword>
<gene>
    <name evidence="3" type="ORF">EDD61_10842</name>
</gene>
<dbReference type="SUPFAM" id="SSF47413">
    <property type="entry name" value="lambda repressor-like DNA-binding domains"/>
    <property type="match status" value="1"/>
</dbReference>
<dbReference type="Gene3D" id="1.10.260.40">
    <property type="entry name" value="lambda repressor-like DNA-binding domains"/>
    <property type="match status" value="1"/>
</dbReference>
<reference evidence="3 4" key="1">
    <citation type="submission" date="2019-03" db="EMBL/GenBank/DDBJ databases">
        <title>Genomic Encyclopedia of Type Strains, Phase IV (KMG-IV): sequencing the most valuable type-strain genomes for metagenomic binning, comparative biology and taxonomic classification.</title>
        <authorList>
            <person name="Goeker M."/>
        </authorList>
    </citation>
    <scope>NUCLEOTIDE SEQUENCE [LARGE SCALE GENOMIC DNA]</scope>
    <source>
        <strain evidence="3 4">DSM 29481</strain>
    </source>
</reference>
<dbReference type="InterPro" id="IPR010982">
    <property type="entry name" value="Lambda_DNA-bd_dom_sf"/>
</dbReference>
<dbReference type="EMBL" id="SMBP01000008">
    <property type="protein sequence ID" value="TCU60183.1"/>
    <property type="molecule type" value="Genomic_DNA"/>
</dbReference>